<dbReference type="SMART" id="SM00358">
    <property type="entry name" value="DSRM"/>
    <property type="match status" value="2"/>
</dbReference>
<dbReference type="PANTHER" id="PTHR11207">
    <property type="entry name" value="RIBONUCLEASE III"/>
    <property type="match status" value="1"/>
</dbReference>
<evidence type="ECO:0000259" key="6">
    <source>
        <dbReference type="PROSITE" id="PS50137"/>
    </source>
</evidence>
<dbReference type="PROSITE" id="PS50137">
    <property type="entry name" value="DS_RBD"/>
    <property type="match status" value="2"/>
</dbReference>
<evidence type="ECO:0000313" key="8">
    <source>
        <dbReference type="EMBL" id="KAA8491059.1"/>
    </source>
</evidence>
<evidence type="ECO:0000256" key="1">
    <source>
        <dbReference type="ARBA" id="ARBA00022722"/>
    </source>
</evidence>
<dbReference type="GO" id="GO:0010468">
    <property type="term" value="P:regulation of gene expression"/>
    <property type="evidence" value="ECO:0007669"/>
    <property type="project" value="TreeGrafter"/>
</dbReference>
<evidence type="ECO:0000256" key="3">
    <source>
        <dbReference type="ARBA" id="ARBA00022801"/>
    </source>
</evidence>
<dbReference type="InterPro" id="IPR014720">
    <property type="entry name" value="dsRBD_dom"/>
</dbReference>
<accession>A0A5J4YI05</accession>
<reference evidence="9" key="1">
    <citation type="journal article" date="2019" name="Nat. Commun.">
        <title>Expansion of phycobilisome linker gene families in mesophilic red algae.</title>
        <authorList>
            <person name="Lee J."/>
            <person name="Kim D."/>
            <person name="Bhattacharya D."/>
            <person name="Yoon H.S."/>
        </authorList>
    </citation>
    <scope>NUCLEOTIDE SEQUENCE [LARGE SCALE GENOMIC DNA]</scope>
    <source>
        <strain evidence="9">CCMP 1328</strain>
    </source>
</reference>
<feature type="domain" description="DRBM" evidence="6">
    <location>
        <begin position="226"/>
        <end position="294"/>
    </location>
</feature>
<dbReference type="Pfam" id="PF14622">
    <property type="entry name" value="Ribonucleas_3_3"/>
    <property type="match status" value="1"/>
</dbReference>
<dbReference type="OrthoDB" id="416741at2759"/>
<keyword evidence="1" id="KW-0540">Nuclease</keyword>
<dbReference type="GO" id="GO:0004525">
    <property type="term" value="F:ribonuclease III activity"/>
    <property type="evidence" value="ECO:0007669"/>
    <property type="project" value="InterPro"/>
</dbReference>
<dbReference type="EMBL" id="VRMN01000016">
    <property type="protein sequence ID" value="KAA8491059.1"/>
    <property type="molecule type" value="Genomic_DNA"/>
</dbReference>
<keyword evidence="3" id="KW-0378">Hydrolase</keyword>
<evidence type="ECO:0000256" key="5">
    <source>
        <dbReference type="PROSITE-ProRule" id="PRU00266"/>
    </source>
</evidence>
<dbReference type="PANTHER" id="PTHR11207:SF0">
    <property type="entry name" value="RIBONUCLEASE 3"/>
    <property type="match status" value="1"/>
</dbReference>
<sequence>MMSHDGAVRVTRGDYSCPVVLENDAPEAASMPLNWGTIMASFPQQAEDIQQFEKGMGLKFRQPELLFEAFTHVSAHTLPVWVAVIPKERKCYERLECMGDSLLRTIILHNLCVHAASFASQVEEDRPKFNERWLTLNVAALSRAEKLTVYAREIGLAGGLMANINILSDTQGQTARVTRERIIGDVVEAVIGALYFDQGFDSTRDVVSMWLKPHILALSSLETRRDAKGQVLEIFSRKRVPIEWKTDRVEGASCESFFECTLAIGDTELASARGRTKKQAVEAAAAAYLAMLEANVVETRGQVDQFSVPERDERVVEICRNKHPLCYINETVRRLTGKIPQWDLVDQQGESHAPIFVMSMNVSGVEKARAAGASKKLAKEQAACIAVIQIKERGLESRNLSTTSFSIKIGVVTARQTVQSLRITTSWLTESEVKTQSSVALHDNLVPMGHPPHSAARSEQGSSSFMAAAPAAESMGMAHTLCVSTLPNRCHSGAVSTSGVS</sequence>
<dbReference type="SUPFAM" id="SSF69065">
    <property type="entry name" value="RNase III domain-like"/>
    <property type="match status" value="1"/>
</dbReference>
<dbReference type="SMART" id="SM00535">
    <property type="entry name" value="RIBOc"/>
    <property type="match status" value="1"/>
</dbReference>
<dbReference type="PROSITE" id="PS50142">
    <property type="entry name" value="RNASE_3_2"/>
    <property type="match status" value="1"/>
</dbReference>
<evidence type="ECO:0000259" key="7">
    <source>
        <dbReference type="PROSITE" id="PS50142"/>
    </source>
</evidence>
<dbReference type="GO" id="GO:0003725">
    <property type="term" value="F:double-stranded RNA binding"/>
    <property type="evidence" value="ECO:0007669"/>
    <property type="project" value="TreeGrafter"/>
</dbReference>
<keyword evidence="9" id="KW-1185">Reference proteome</keyword>
<dbReference type="SUPFAM" id="SSF54768">
    <property type="entry name" value="dsRNA-binding domain-like"/>
    <property type="match status" value="2"/>
</dbReference>
<feature type="domain" description="DRBM" evidence="6">
    <location>
        <begin position="323"/>
        <end position="392"/>
    </location>
</feature>
<protein>
    <submittedName>
        <fullName evidence="8">Ribonuclease 3</fullName>
    </submittedName>
</protein>
<keyword evidence="4 5" id="KW-0694">RNA-binding</keyword>
<dbReference type="Proteomes" id="UP000324585">
    <property type="component" value="Unassembled WGS sequence"/>
</dbReference>
<keyword evidence="2" id="KW-0255">Endonuclease</keyword>
<organism evidence="8 9">
    <name type="scientific">Porphyridium purpureum</name>
    <name type="common">Red alga</name>
    <name type="synonym">Porphyridium cruentum</name>
    <dbReference type="NCBI Taxonomy" id="35688"/>
    <lineage>
        <taxon>Eukaryota</taxon>
        <taxon>Rhodophyta</taxon>
        <taxon>Bangiophyceae</taxon>
        <taxon>Porphyridiales</taxon>
        <taxon>Porphyridiaceae</taxon>
        <taxon>Porphyridium</taxon>
    </lineage>
</organism>
<dbReference type="InterPro" id="IPR036389">
    <property type="entry name" value="RNase_III_sf"/>
</dbReference>
<dbReference type="Pfam" id="PF00035">
    <property type="entry name" value="dsrm"/>
    <property type="match status" value="2"/>
</dbReference>
<name>A0A5J4YI05_PORPP</name>
<dbReference type="GO" id="GO:0006396">
    <property type="term" value="P:RNA processing"/>
    <property type="evidence" value="ECO:0007669"/>
    <property type="project" value="InterPro"/>
</dbReference>
<dbReference type="Gene3D" id="3.30.160.20">
    <property type="match status" value="2"/>
</dbReference>
<gene>
    <name evidence="8" type="ORF">FVE85_4476</name>
</gene>
<evidence type="ECO:0000256" key="2">
    <source>
        <dbReference type="ARBA" id="ARBA00022759"/>
    </source>
</evidence>
<dbReference type="CDD" id="cd00593">
    <property type="entry name" value="RIBOc"/>
    <property type="match status" value="1"/>
</dbReference>
<dbReference type="AlphaFoldDB" id="A0A5J4YI05"/>
<proteinExistence type="predicted"/>
<evidence type="ECO:0000256" key="4">
    <source>
        <dbReference type="ARBA" id="ARBA00022884"/>
    </source>
</evidence>
<comment type="caution">
    <text evidence="8">The sequence shown here is derived from an EMBL/GenBank/DDBJ whole genome shotgun (WGS) entry which is preliminary data.</text>
</comment>
<dbReference type="InterPro" id="IPR000999">
    <property type="entry name" value="RNase_III_dom"/>
</dbReference>
<feature type="domain" description="RNase III" evidence="7">
    <location>
        <begin position="49"/>
        <end position="199"/>
    </location>
</feature>
<evidence type="ECO:0000313" key="9">
    <source>
        <dbReference type="Proteomes" id="UP000324585"/>
    </source>
</evidence>
<dbReference type="Gene3D" id="1.10.1520.10">
    <property type="entry name" value="Ribonuclease III domain"/>
    <property type="match status" value="1"/>
</dbReference>